<comment type="similarity">
    <text evidence="1">Belongs to the LysR transcriptional regulatory family.</text>
</comment>
<name>A0A5F0D320_9MICO</name>
<organism evidence="6 7">
    <name type="scientific">Cryobacterium luteum</name>
    <dbReference type="NCBI Taxonomy" id="1424661"/>
    <lineage>
        <taxon>Bacteria</taxon>
        <taxon>Bacillati</taxon>
        <taxon>Actinomycetota</taxon>
        <taxon>Actinomycetes</taxon>
        <taxon>Micrococcales</taxon>
        <taxon>Microbacteriaceae</taxon>
        <taxon>Cryobacterium</taxon>
    </lineage>
</organism>
<dbReference type="PANTHER" id="PTHR30126">
    <property type="entry name" value="HTH-TYPE TRANSCRIPTIONAL REGULATOR"/>
    <property type="match status" value="1"/>
</dbReference>
<dbReference type="GO" id="GO:0000976">
    <property type="term" value="F:transcription cis-regulatory region binding"/>
    <property type="evidence" value="ECO:0007669"/>
    <property type="project" value="TreeGrafter"/>
</dbReference>
<keyword evidence="4" id="KW-0804">Transcription</keyword>
<keyword evidence="7" id="KW-1185">Reference proteome</keyword>
<dbReference type="Pfam" id="PF00126">
    <property type="entry name" value="HTH_1"/>
    <property type="match status" value="1"/>
</dbReference>
<dbReference type="InterPro" id="IPR036390">
    <property type="entry name" value="WH_DNA-bd_sf"/>
</dbReference>
<accession>A0A5F0D320</accession>
<sequence length="292" mass="31843">MDIVAGCEAFVSVSRRGSFTYGAAECGIPQSVASKRIASLEDHLGGQLLDRTTRRVELTELGRTLLPSASAIVSLAEGLRDQARRQLHRPVTLMMPTALAVADLSQIAIAARKHDFALRIETAEPAVRGEMVRVGQAEYAVQPVPAADAVWQVNLGVASAQTTGDSQFQLESIRVRRGEMKRPTRKLWIQTEDNVPHIRDRITWLANSISLQPGQLKVADTLIEAVTGVAGSKDLLLCSEREADHLQLHWRHIRELHLVRGYALASRTGERDAELLDGSASPIACALGGRII</sequence>
<keyword evidence="2" id="KW-0805">Transcription regulation</keyword>
<comment type="caution">
    <text evidence="6">The sequence shown here is derived from an EMBL/GenBank/DDBJ whole genome shotgun (WGS) entry which is preliminary data.</text>
</comment>
<reference evidence="6 7" key="1">
    <citation type="submission" date="2019-03" db="EMBL/GenBank/DDBJ databases">
        <title>Genomics of glacier-inhabiting Cryobacterium strains.</title>
        <authorList>
            <person name="Liu Q."/>
            <person name="Xin Y.-H."/>
        </authorList>
    </citation>
    <scope>NUCLEOTIDE SEQUENCE [LARGE SCALE GENOMIC DNA]</scope>
    <source>
        <strain evidence="6 7">Hh15</strain>
    </source>
</reference>
<evidence type="ECO:0000313" key="7">
    <source>
        <dbReference type="Proteomes" id="UP000297654"/>
    </source>
</evidence>
<dbReference type="AlphaFoldDB" id="A0A5F0D320"/>
<protein>
    <submittedName>
        <fullName evidence="6">LysR family transcriptional regulator</fullName>
    </submittedName>
</protein>
<evidence type="ECO:0000256" key="4">
    <source>
        <dbReference type="ARBA" id="ARBA00023163"/>
    </source>
</evidence>
<dbReference type="InterPro" id="IPR000847">
    <property type="entry name" value="LysR_HTH_N"/>
</dbReference>
<dbReference type="GO" id="GO:0003700">
    <property type="term" value="F:DNA-binding transcription factor activity"/>
    <property type="evidence" value="ECO:0007669"/>
    <property type="project" value="InterPro"/>
</dbReference>
<dbReference type="SUPFAM" id="SSF46785">
    <property type="entry name" value="Winged helix' DNA-binding domain"/>
    <property type="match status" value="1"/>
</dbReference>
<dbReference type="PROSITE" id="PS50931">
    <property type="entry name" value="HTH_LYSR"/>
    <property type="match status" value="1"/>
</dbReference>
<gene>
    <name evidence="6" type="ORF">E3O10_09435</name>
</gene>
<proteinExistence type="inferred from homology"/>
<dbReference type="InterPro" id="IPR036388">
    <property type="entry name" value="WH-like_DNA-bd_sf"/>
</dbReference>
<dbReference type="Proteomes" id="UP000297654">
    <property type="component" value="Unassembled WGS sequence"/>
</dbReference>
<evidence type="ECO:0000256" key="3">
    <source>
        <dbReference type="ARBA" id="ARBA00023125"/>
    </source>
</evidence>
<dbReference type="FunFam" id="1.10.10.10:FF:000001">
    <property type="entry name" value="LysR family transcriptional regulator"/>
    <property type="match status" value="1"/>
</dbReference>
<evidence type="ECO:0000256" key="1">
    <source>
        <dbReference type="ARBA" id="ARBA00009437"/>
    </source>
</evidence>
<dbReference type="PANTHER" id="PTHR30126:SF39">
    <property type="entry name" value="HTH-TYPE TRANSCRIPTIONAL REGULATOR CYSL"/>
    <property type="match status" value="1"/>
</dbReference>
<dbReference type="EMBL" id="SOFF01000030">
    <property type="protein sequence ID" value="TFB89110.1"/>
    <property type="molecule type" value="Genomic_DNA"/>
</dbReference>
<evidence type="ECO:0000259" key="5">
    <source>
        <dbReference type="PROSITE" id="PS50931"/>
    </source>
</evidence>
<keyword evidence="3" id="KW-0238">DNA-binding</keyword>
<dbReference type="OrthoDB" id="3636008at2"/>
<feature type="domain" description="HTH lysR-type" evidence="5">
    <location>
        <begin position="1"/>
        <end position="59"/>
    </location>
</feature>
<evidence type="ECO:0000313" key="6">
    <source>
        <dbReference type="EMBL" id="TFB89110.1"/>
    </source>
</evidence>
<evidence type="ECO:0000256" key="2">
    <source>
        <dbReference type="ARBA" id="ARBA00023015"/>
    </source>
</evidence>
<dbReference type="Gene3D" id="1.10.10.10">
    <property type="entry name" value="Winged helix-like DNA-binding domain superfamily/Winged helix DNA-binding domain"/>
    <property type="match status" value="1"/>
</dbReference>
<dbReference type="RefSeq" id="WP_092106994.1">
    <property type="nucleotide sequence ID" value="NZ_FOCN01000002.1"/>
</dbReference>